<name>A0ABY1MJY0_RHORH</name>
<accession>A0ABY1MJY0</accession>
<evidence type="ECO:0000313" key="2">
    <source>
        <dbReference type="Proteomes" id="UP000193566"/>
    </source>
</evidence>
<reference evidence="1 2" key="1">
    <citation type="submission" date="2017-04" db="EMBL/GenBank/DDBJ databases">
        <authorList>
            <person name="Varghese N."/>
            <person name="Submissions S."/>
        </authorList>
    </citation>
    <scope>NUCLEOTIDE SEQUENCE [LARGE SCALE GENOMIC DNA]</scope>
    <source>
        <strain evidence="1 2">J3</strain>
    </source>
</reference>
<keyword evidence="2" id="KW-1185">Reference proteome</keyword>
<sequence length="83" mass="8482">MSSPVVAVDESTAVLVEYCCVPQVSVVLSPGVSVAVGGAALLGPVGGMADRPVTQNVRGRAVTRDQYLSAGRMNGRALPGRTR</sequence>
<comment type="caution">
    <text evidence="1">The sequence shown here is derived from an EMBL/GenBank/DDBJ whole genome shotgun (WGS) entry which is preliminary data.</text>
</comment>
<proteinExistence type="predicted"/>
<organism evidence="1 2">
    <name type="scientific">Rhodococcus rhodochrous J3</name>
    <dbReference type="NCBI Taxonomy" id="903528"/>
    <lineage>
        <taxon>Bacteria</taxon>
        <taxon>Bacillati</taxon>
        <taxon>Actinomycetota</taxon>
        <taxon>Actinomycetes</taxon>
        <taxon>Mycobacteriales</taxon>
        <taxon>Nocardiaceae</taxon>
        <taxon>Rhodococcus</taxon>
    </lineage>
</organism>
<protein>
    <submittedName>
        <fullName evidence="1">Uncharacterized protein</fullName>
    </submittedName>
</protein>
<evidence type="ECO:0000313" key="1">
    <source>
        <dbReference type="EMBL" id="SMG60283.1"/>
    </source>
</evidence>
<dbReference type="EMBL" id="FXAV01000051">
    <property type="protein sequence ID" value="SMG60283.1"/>
    <property type="molecule type" value="Genomic_DNA"/>
</dbReference>
<dbReference type="Proteomes" id="UP000193566">
    <property type="component" value="Unassembled WGS sequence"/>
</dbReference>
<gene>
    <name evidence="1" type="ORF">SAMN02745947_05593</name>
</gene>